<keyword evidence="6" id="KW-0285">Flavoprotein</keyword>
<evidence type="ECO:0000256" key="11">
    <source>
        <dbReference type="ARBA" id="ARBA00023002"/>
    </source>
</evidence>
<dbReference type="PANTHER" id="PTHR12613:SF0">
    <property type="entry name" value="ERO1-LIKE PROTEIN"/>
    <property type="match status" value="1"/>
</dbReference>
<comment type="subcellular location">
    <subcellularLocation>
        <location evidence="2">Endoplasmic reticulum membrane</location>
        <topology evidence="2">Peripheral membrane protein</topology>
        <orientation evidence="2">Lumenal side</orientation>
    </subcellularLocation>
</comment>
<evidence type="ECO:0000256" key="3">
    <source>
        <dbReference type="ARBA" id="ARBA00008277"/>
    </source>
</evidence>
<evidence type="ECO:0000256" key="15">
    <source>
        <dbReference type="ARBA" id="ARBA00023284"/>
    </source>
</evidence>
<accession>A0A1Z5K532</accession>
<keyword evidence="15" id="KW-0676">Redox-active center</keyword>
<comment type="cofactor">
    <cofactor evidence="1">
        <name>FAD</name>
        <dbReference type="ChEBI" id="CHEBI:57692"/>
    </cofactor>
</comment>
<dbReference type="GO" id="GO:0005789">
    <property type="term" value="C:endoplasmic reticulum membrane"/>
    <property type="evidence" value="ECO:0007669"/>
    <property type="project" value="UniProtKB-SubCell"/>
</dbReference>
<evidence type="ECO:0000313" key="17">
    <source>
        <dbReference type="EMBL" id="GAX21350.1"/>
    </source>
</evidence>
<dbReference type="GO" id="GO:0015035">
    <property type="term" value="F:protein-disulfide reductase activity"/>
    <property type="evidence" value="ECO:0007669"/>
    <property type="project" value="InterPro"/>
</dbReference>
<proteinExistence type="inferred from homology"/>
<evidence type="ECO:0000256" key="4">
    <source>
        <dbReference type="ARBA" id="ARBA00011802"/>
    </source>
</evidence>
<evidence type="ECO:0000256" key="9">
    <source>
        <dbReference type="ARBA" id="ARBA00022827"/>
    </source>
</evidence>
<comment type="similarity">
    <text evidence="3">Belongs to the EROs family.</text>
</comment>
<feature type="signal peptide" evidence="16">
    <location>
        <begin position="1"/>
        <end position="24"/>
    </location>
</feature>
<comment type="subunit">
    <text evidence="4">May function both as a monomer and a homodimer.</text>
</comment>
<evidence type="ECO:0000256" key="13">
    <source>
        <dbReference type="ARBA" id="ARBA00023157"/>
    </source>
</evidence>
<dbReference type="GO" id="GO:0016972">
    <property type="term" value="F:thiol oxidase activity"/>
    <property type="evidence" value="ECO:0007669"/>
    <property type="project" value="InterPro"/>
</dbReference>
<dbReference type="PANTHER" id="PTHR12613">
    <property type="entry name" value="ERO1-RELATED"/>
    <property type="match status" value="1"/>
</dbReference>
<sequence length="385" mass="43994">MVHKTLLNVNGAFLLLTILDVGRGFVVPKFSSKSTQKWSAKISSNEYLVPGMQVIDASNEELFHKLESLREKPSFRFFSVDILASCEYMPQELFECYTESCEIYPAEEEEVSSRIREVDRREHAFDLDGWTRWDMPSDDYYDLEAFPEGYTEYDGSEIWKFIHDRICFQDYDYDDEHWKADFNKAVSGLHSMISAQVLRGVQEKMDEGEAIQVDLKKEFTRRLSANGETPRAIENLYFCFMLLLTAVSRAKARLLSDCSNGSIESDASEELKNIFNSPLLNDASVALAAKRLQDHATQDGASSQNLWEARMRSRELLRIMNCVQCNKCRLHGKISILGLTTALQILVGPTGRGLDPEQVKRVELSALVTTLHKCSRAIQYCQQMQ</sequence>
<feature type="chain" id="PRO_5011989501" description="Endoplasmic reticulum oxidoreductin 1" evidence="16">
    <location>
        <begin position="25"/>
        <end position="385"/>
    </location>
</feature>
<dbReference type="Pfam" id="PF04137">
    <property type="entry name" value="ERO1"/>
    <property type="match status" value="1"/>
</dbReference>
<evidence type="ECO:0000256" key="14">
    <source>
        <dbReference type="ARBA" id="ARBA00023180"/>
    </source>
</evidence>
<organism evidence="17 18">
    <name type="scientific">Fistulifera solaris</name>
    <name type="common">Oleaginous diatom</name>
    <dbReference type="NCBI Taxonomy" id="1519565"/>
    <lineage>
        <taxon>Eukaryota</taxon>
        <taxon>Sar</taxon>
        <taxon>Stramenopiles</taxon>
        <taxon>Ochrophyta</taxon>
        <taxon>Bacillariophyta</taxon>
        <taxon>Bacillariophyceae</taxon>
        <taxon>Bacillariophycidae</taxon>
        <taxon>Naviculales</taxon>
        <taxon>Naviculaceae</taxon>
        <taxon>Fistulifera</taxon>
    </lineage>
</organism>
<dbReference type="SUPFAM" id="SSF110019">
    <property type="entry name" value="ERO1-like"/>
    <property type="match status" value="1"/>
</dbReference>
<evidence type="ECO:0000256" key="6">
    <source>
        <dbReference type="ARBA" id="ARBA00022630"/>
    </source>
</evidence>
<keyword evidence="7 16" id="KW-0732">Signal</keyword>
<gene>
    <name evidence="17" type="ORF">FisN_6Lh084</name>
</gene>
<evidence type="ECO:0000256" key="1">
    <source>
        <dbReference type="ARBA" id="ARBA00001974"/>
    </source>
</evidence>
<reference evidence="17 18" key="1">
    <citation type="journal article" date="2015" name="Plant Cell">
        <title>Oil accumulation by the oleaginous diatom Fistulifera solaris as revealed by the genome and transcriptome.</title>
        <authorList>
            <person name="Tanaka T."/>
            <person name="Maeda Y."/>
            <person name="Veluchamy A."/>
            <person name="Tanaka M."/>
            <person name="Abida H."/>
            <person name="Marechal E."/>
            <person name="Bowler C."/>
            <person name="Muto M."/>
            <person name="Sunaga Y."/>
            <person name="Tanaka M."/>
            <person name="Yoshino T."/>
            <person name="Taniguchi T."/>
            <person name="Fukuda Y."/>
            <person name="Nemoto M."/>
            <person name="Matsumoto M."/>
            <person name="Wong P.S."/>
            <person name="Aburatani S."/>
            <person name="Fujibuchi W."/>
        </authorList>
    </citation>
    <scope>NUCLEOTIDE SEQUENCE [LARGE SCALE GENOMIC DNA]</scope>
    <source>
        <strain evidence="17 18">JPCC DA0580</strain>
    </source>
</reference>
<dbReference type="GO" id="GO:0071949">
    <property type="term" value="F:FAD binding"/>
    <property type="evidence" value="ECO:0007669"/>
    <property type="project" value="InterPro"/>
</dbReference>
<evidence type="ECO:0000256" key="8">
    <source>
        <dbReference type="ARBA" id="ARBA00022824"/>
    </source>
</evidence>
<protein>
    <recommendedName>
        <fullName evidence="19">Endoplasmic reticulum oxidoreductin 1</fullName>
    </recommendedName>
</protein>
<keyword evidence="13" id="KW-1015">Disulfide bond</keyword>
<keyword evidence="9" id="KW-0274">FAD</keyword>
<dbReference type="InterPro" id="IPR007266">
    <property type="entry name" value="Ero1"/>
</dbReference>
<dbReference type="EMBL" id="BDSP01000163">
    <property type="protein sequence ID" value="GAX21350.1"/>
    <property type="molecule type" value="Genomic_DNA"/>
</dbReference>
<dbReference type="AlphaFoldDB" id="A0A1Z5K532"/>
<evidence type="ECO:0000256" key="5">
    <source>
        <dbReference type="ARBA" id="ARBA00022448"/>
    </source>
</evidence>
<keyword evidence="10" id="KW-0249">Electron transport</keyword>
<dbReference type="GO" id="GO:0034975">
    <property type="term" value="P:protein folding in endoplasmic reticulum"/>
    <property type="evidence" value="ECO:0007669"/>
    <property type="project" value="InterPro"/>
</dbReference>
<keyword evidence="18" id="KW-1185">Reference proteome</keyword>
<dbReference type="OrthoDB" id="269384at2759"/>
<dbReference type="FunCoup" id="A0A1Z5K532">
    <property type="interactions" value="186"/>
</dbReference>
<keyword evidence="14" id="KW-0325">Glycoprotein</keyword>
<evidence type="ECO:0000313" key="18">
    <source>
        <dbReference type="Proteomes" id="UP000198406"/>
    </source>
</evidence>
<keyword evidence="5" id="KW-0813">Transport</keyword>
<keyword evidence="8" id="KW-0256">Endoplasmic reticulum</keyword>
<dbReference type="InParanoid" id="A0A1Z5K532"/>
<dbReference type="Proteomes" id="UP000198406">
    <property type="component" value="Unassembled WGS sequence"/>
</dbReference>
<evidence type="ECO:0000256" key="12">
    <source>
        <dbReference type="ARBA" id="ARBA00023136"/>
    </source>
</evidence>
<comment type="caution">
    <text evidence="17">The sequence shown here is derived from an EMBL/GenBank/DDBJ whole genome shotgun (WGS) entry which is preliminary data.</text>
</comment>
<evidence type="ECO:0008006" key="19">
    <source>
        <dbReference type="Google" id="ProtNLM"/>
    </source>
</evidence>
<evidence type="ECO:0000256" key="10">
    <source>
        <dbReference type="ARBA" id="ARBA00022982"/>
    </source>
</evidence>
<name>A0A1Z5K532_FISSO</name>
<evidence type="ECO:0000256" key="7">
    <source>
        <dbReference type="ARBA" id="ARBA00022729"/>
    </source>
</evidence>
<dbReference type="InterPro" id="IPR037192">
    <property type="entry name" value="ERO1-like_sf"/>
</dbReference>
<evidence type="ECO:0000256" key="2">
    <source>
        <dbReference type="ARBA" id="ARBA00004367"/>
    </source>
</evidence>
<keyword evidence="12" id="KW-0472">Membrane</keyword>
<keyword evidence="11" id="KW-0560">Oxidoreductase</keyword>
<evidence type="ECO:0000256" key="16">
    <source>
        <dbReference type="SAM" id="SignalP"/>
    </source>
</evidence>